<keyword evidence="3" id="KW-0808">Transferase</keyword>
<dbReference type="STRING" id="4781.A0A0N7L4R4"/>
<evidence type="ECO:0000259" key="2">
    <source>
        <dbReference type="PROSITE" id="PS50011"/>
    </source>
</evidence>
<dbReference type="GeneID" id="36404707"/>
<keyword evidence="1" id="KW-1133">Transmembrane helix</keyword>
<accession>A0A0N7L4R4</accession>
<keyword evidence="1" id="KW-0472">Membrane</keyword>
<evidence type="ECO:0000313" key="4">
    <source>
        <dbReference type="Proteomes" id="UP000054928"/>
    </source>
</evidence>
<dbReference type="InterPro" id="IPR051681">
    <property type="entry name" value="Ser/Thr_Kinases-Pseudokinases"/>
</dbReference>
<protein>
    <submittedName>
        <fullName evidence="3">Tkl protein kinase</fullName>
    </submittedName>
</protein>
<dbReference type="PANTHER" id="PTHR44329">
    <property type="entry name" value="SERINE/THREONINE-PROTEIN KINASE TNNI3K-RELATED"/>
    <property type="match status" value="1"/>
</dbReference>
<evidence type="ECO:0000256" key="1">
    <source>
        <dbReference type="SAM" id="Phobius"/>
    </source>
</evidence>
<evidence type="ECO:0000313" key="3">
    <source>
        <dbReference type="EMBL" id="CEG39403.1"/>
    </source>
</evidence>
<dbReference type="InterPro" id="IPR000719">
    <property type="entry name" value="Prot_kinase_dom"/>
</dbReference>
<dbReference type="PANTHER" id="PTHR44329:SF214">
    <property type="entry name" value="PROTEIN KINASE DOMAIN-CONTAINING PROTEIN"/>
    <property type="match status" value="1"/>
</dbReference>
<dbReference type="OMA" id="FQHISIF"/>
<dbReference type="OrthoDB" id="123249at2759"/>
<dbReference type="RefSeq" id="XP_024575772.1">
    <property type="nucleotide sequence ID" value="XM_024724946.1"/>
</dbReference>
<reference evidence="4" key="1">
    <citation type="submission" date="2014-09" db="EMBL/GenBank/DDBJ databases">
        <authorList>
            <person name="Sharma Rahul"/>
            <person name="Thines Marco"/>
        </authorList>
    </citation>
    <scope>NUCLEOTIDE SEQUENCE [LARGE SCALE GENOMIC DNA]</scope>
</reference>
<name>A0A0N7L4R4_PLAHL</name>
<proteinExistence type="predicted"/>
<keyword evidence="3" id="KW-0418">Kinase</keyword>
<dbReference type="InterPro" id="IPR001245">
    <property type="entry name" value="Ser-Thr/Tyr_kinase_cat_dom"/>
</dbReference>
<feature type="transmembrane region" description="Helical" evidence="1">
    <location>
        <begin position="42"/>
        <end position="61"/>
    </location>
</feature>
<keyword evidence="1" id="KW-0812">Transmembrane</keyword>
<keyword evidence="4" id="KW-1185">Reference proteome</keyword>
<dbReference type="InterPro" id="IPR011009">
    <property type="entry name" value="Kinase-like_dom_sf"/>
</dbReference>
<dbReference type="GO" id="GO:0004674">
    <property type="term" value="F:protein serine/threonine kinase activity"/>
    <property type="evidence" value="ECO:0007669"/>
    <property type="project" value="TreeGrafter"/>
</dbReference>
<dbReference type="PROSITE" id="PS50011">
    <property type="entry name" value="PROTEIN_KINASE_DOM"/>
    <property type="match status" value="1"/>
</dbReference>
<dbReference type="AlphaFoldDB" id="A0A0N7L4R4"/>
<dbReference type="SUPFAM" id="SSF56112">
    <property type="entry name" value="Protein kinase-like (PK-like)"/>
    <property type="match status" value="1"/>
</dbReference>
<sequence>MCQADVNTGMITFSNDTTTIKPNRSDENPSYIQTSSLHDDELGLAIGGGVIFLLVLCLLFYNLQRRKQRSIPVIPSEQVTVPVPPSSVLYAPEKTSFVSSSISFGSRLSCFEDKEKFEIWSTPQIQSVRLSVSTILLDELIARGNTSEIYRGSYQNQVRAIKKPFPHWIRSREHLETFFQHISIFASSSFQHPHLVTFFGVAWRSLAYVCIVMEFMAQGDLACYLQQQKLMLKQEEWTQRGFNRKKVIIASQIANALTFLHAQGLVHGAVRSRHVLLDDQLNAKLTGYQGSQVWNEKIDDVVMSVPTGRLVRTRFDALYHAPEVLRGQCTNAKTDVFAFGLLLAELDSLMPPYAYTRVQNSDNRLELIEKVAAGHVHVHFASSKRRHGDRTVQNDRQLTQAVVRLGKACVKLDAFQRPSAAQVLTELQKLLQTYIRTNT</sequence>
<dbReference type="Pfam" id="PF07714">
    <property type="entry name" value="PK_Tyr_Ser-Thr"/>
    <property type="match status" value="1"/>
</dbReference>
<dbReference type="Proteomes" id="UP000054928">
    <property type="component" value="Unassembled WGS sequence"/>
</dbReference>
<dbReference type="EMBL" id="CCYD01000428">
    <property type="protein sequence ID" value="CEG39403.1"/>
    <property type="molecule type" value="Genomic_DNA"/>
</dbReference>
<feature type="domain" description="Protein kinase" evidence="2">
    <location>
        <begin position="135"/>
        <end position="431"/>
    </location>
</feature>
<dbReference type="GO" id="GO:0005524">
    <property type="term" value="F:ATP binding"/>
    <property type="evidence" value="ECO:0007669"/>
    <property type="project" value="InterPro"/>
</dbReference>
<organism evidence="3 4">
    <name type="scientific">Plasmopara halstedii</name>
    <name type="common">Downy mildew of sunflower</name>
    <dbReference type="NCBI Taxonomy" id="4781"/>
    <lineage>
        <taxon>Eukaryota</taxon>
        <taxon>Sar</taxon>
        <taxon>Stramenopiles</taxon>
        <taxon>Oomycota</taxon>
        <taxon>Peronosporomycetes</taxon>
        <taxon>Peronosporales</taxon>
        <taxon>Peronosporaceae</taxon>
        <taxon>Plasmopara</taxon>
    </lineage>
</organism>
<dbReference type="Gene3D" id="1.10.510.10">
    <property type="entry name" value="Transferase(Phosphotransferase) domain 1"/>
    <property type="match status" value="1"/>
</dbReference>
<dbReference type="Gene3D" id="3.30.200.20">
    <property type="entry name" value="Phosphorylase Kinase, domain 1"/>
    <property type="match status" value="1"/>
</dbReference>